<dbReference type="InterPro" id="IPR005467">
    <property type="entry name" value="His_kinase_dom"/>
</dbReference>
<organism evidence="10 11">
    <name type="scientific">Gracilimonas mengyeensis</name>
    <dbReference type="NCBI Taxonomy" id="1302730"/>
    <lineage>
        <taxon>Bacteria</taxon>
        <taxon>Pseudomonadati</taxon>
        <taxon>Balneolota</taxon>
        <taxon>Balneolia</taxon>
        <taxon>Balneolales</taxon>
        <taxon>Balneolaceae</taxon>
        <taxon>Gracilimonas</taxon>
    </lineage>
</organism>
<dbReference type="InterPro" id="IPR036890">
    <property type="entry name" value="HATPase_C_sf"/>
</dbReference>
<evidence type="ECO:0000256" key="1">
    <source>
        <dbReference type="ARBA" id="ARBA00000085"/>
    </source>
</evidence>
<reference evidence="10 11" key="1">
    <citation type="submission" date="2017-05" db="EMBL/GenBank/DDBJ databases">
        <authorList>
            <person name="Varghese N."/>
            <person name="Submissions S."/>
        </authorList>
    </citation>
    <scope>NUCLEOTIDE SEQUENCE [LARGE SCALE GENOMIC DNA]</scope>
    <source>
        <strain evidence="10 11">DSM 21985</strain>
    </source>
</reference>
<dbReference type="InterPro" id="IPR013783">
    <property type="entry name" value="Ig-like_fold"/>
</dbReference>
<dbReference type="GO" id="GO:0005524">
    <property type="term" value="F:ATP binding"/>
    <property type="evidence" value="ECO:0007669"/>
    <property type="project" value="UniProtKB-KW"/>
</dbReference>
<keyword evidence="8" id="KW-1133">Transmembrane helix</keyword>
<sequence length="992" mass="113242">MNRSASKIGILGLILLSTSSVYAQKFDIKRLSTNEGLPAGQIGYVVEDQEGYIWMSSYYGLIRYDGIDIKTYTTEDGLRNNLVYHLYAGDDDRIWLSTEEAGVGYFYEDSVYYPKEFSFLDSLTVTYISQAENGDFWFSTFSQGVFIWDGDSYTNLNEEKGLPSNIAWHTRMDDSGDTWIATQRGLAIYDGDSLRVVDETNGLSGRAAYSFADDIDGSIWISTSKGITKFKDGKWEQITEINGKPLGYIYDVKVDYQGLVWIATERYGMYWYDGEEFTHIDKQNGLSSNYVYTFNKDRSGRIWVATDENGVNIVRDKHIRIYDEATHVDGKSVNVLFEHGKMLWLGTENGITRFSEDGNSTYYKLPDSIASYKEIWDIDSLANGNLLILNSNSRLYEFDGRSFTDFSKEHTIPWVFYNDVLVDGNTIWLASESGLVKYDQEKVTTYDENDGLEDDFISSLYKDHEGSIWAVSEFGINKIVESDSIVSFSFSDGIAGSSLNLITQSPDNDYWIGSNEGFTRVVMDEINKPVRISNYKLEAEFLQEPQFMQFDNEGNLWLGTSGGLHFFSENMLDEQQESEELNGVFMPLQDYGKGMEMNYLASLQDHAGNMWFGSYTNGLIKYEAGFIPKLRNAPDVFIKELIVEGESNRKNILEKVRLQHDQNHLTIKFGAFNYEYPGRVYYEYRLKGFDEDWQIEYGKNEVNYTNLPPGDYEFELRAKSIDSDWGNRASLAAFQIAKPYWETSWFYLFMIFLLVLLIAGVIKIMLVYFEKRKLSLVVDERTSQLMKTLGEKDVLIKEIHHRVKNNLAVVSGLLDLQSWQIQDKQAKAAIQNSKLRIQTMSAIHEKLYRSDDLTNIEFRKFAVELIEQISKSLTSGNRDIEVNIDIDQVELDIHTAIPCGLILNEAVSNSFEHAFQQKKSGEVNISFKNADKNQFELIVQDNGDGIPEHIIQGERNSLGVTLIQSLAEQVGGKAEIINRNGTTIKVNMPKSA</sequence>
<dbReference type="AlphaFoldDB" id="A0A521E316"/>
<comment type="catalytic activity">
    <reaction evidence="1">
        <text>ATP + protein L-histidine = ADP + protein N-phospho-L-histidine.</text>
        <dbReference type="EC" id="2.7.13.3"/>
    </reaction>
</comment>
<protein>
    <recommendedName>
        <fullName evidence="2">histidine kinase</fullName>
        <ecNumber evidence="2">2.7.13.3</ecNumber>
    </recommendedName>
</protein>
<evidence type="ECO:0000256" key="6">
    <source>
        <dbReference type="ARBA" id="ARBA00022777"/>
    </source>
</evidence>
<dbReference type="Proteomes" id="UP000317557">
    <property type="component" value="Unassembled WGS sequence"/>
</dbReference>
<evidence type="ECO:0000256" key="8">
    <source>
        <dbReference type="SAM" id="Phobius"/>
    </source>
</evidence>
<gene>
    <name evidence="10" type="ORF">SAMN06265219_110111</name>
</gene>
<dbReference type="InterPro" id="IPR011123">
    <property type="entry name" value="Y_Y_Y"/>
</dbReference>
<keyword evidence="7" id="KW-0067">ATP-binding</keyword>
<keyword evidence="8" id="KW-0472">Membrane</keyword>
<evidence type="ECO:0000256" key="7">
    <source>
        <dbReference type="ARBA" id="ARBA00022840"/>
    </source>
</evidence>
<keyword evidence="8" id="KW-0812">Transmembrane</keyword>
<evidence type="ECO:0000313" key="11">
    <source>
        <dbReference type="Proteomes" id="UP000317557"/>
    </source>
</evidence>
<keyword evidence="6 10" id="KW-0418">Kinase</keyword>
<keyword evidence="11" id="KW-1185">Reference proteome</keyword>
<proteinExistence type="predicted"/>
<dbReference type="SUPFAM" id="SSF55874">
    <property type="entry name" value="ATPase domain of HSP90 chaperone/DNA topoisomerase II/histidine kinase"/>
    <property type="match status" value="1"/>
</dbReference>
<dbReference type="SMART" id="SM00387">
    <property type="entry name" value="HATPase_c"/>
    <property type="match status" value="1"/>
</dbReference>
<dbReference type="PANTHER" id="PTHR41523">
    <property type="entry name" value="TWO-COMPONENT SYSTEM SENSOR PROTEIN"/>
    <property type="match status" value="1"/>
</dbReference>
<feature type="domain" description="Histidine kinase" evidence="9">
    <location>
        <begin position="798"/>
        <end position="992"/>
    </location>
</feature>
<dbReference type="PROSITE" id="PS50109">
    <property type="entry name" value="HIS_KIN"/>
    <property type="match status" value="1"/>
</dbReference>
<evidence type="ECO:0000256" key="4">
    <source>
        <dbReference type="ARBA" id="ARBA00022679"/>
    </source>
</evidence>
<dbReference type="Gene3D" id="3.30.450.20">
    <property type="entry name" value="PAS domain"/>
    <property type="match status" value="1"/>
</dbReference>
<feature type="transmembrane region" description="Helical" evidence="8">
    <location>
        <begin position="745"/>
        <end position="769"/>
    </location>
</feature>
<evidence type="ECO:0000256" key="5">
    <source>
        <dbReference type="ARBA" id="ARBA00022741"/>
    </source>
</evidence>
<dbReference type="Pfam" id="PF07494">
    <property type="entry name" value="Reg_prop"/>
    <property type="match status" value="1"/>
</dbReference>
<dbReference type="Pfam" id="PF07495">
    <property type="entry name" value="Y_Y_Y"/>
    <property type="match status" value="1"/>
</dbReference>
<dbReference type="Gene3D" id="2.60.40.10">
    <property type="entry name" value="Immunoglobulins"/>
    <property type="match status" value="1"/>
</dbReference>
<evidence type="ECO:0000313" key="10">
    <source>
        <dbReference type="EMBL" id="SMO78344.1"/>
    </source>
</evidence>
<dbReference type="InterPro" id="IPR011110">
    <property type="entry name" value="Reg_prop"/>
</dbReference>
<dbReference type="SUPFAM" id="SSF63829">
    <property type="entry name" value="Calcium-dependent phosphotriesterase"/>
    <property type="match status" value="3"/>
</dbReference>
<evidence type="ECO:0000259" key="9">
    <source>
        <dbReference type="PROSITE" id="PS50109"/>
    </source>
</evidence>
<dbReference type="Gene3D" id="3.30.565.10">
    <property type="entry name" value="Histidine kinase-like ATPase, C-terminal domain"/>
    <property type="match status" value="1"/>
</dbReference>
<evidence type="ECO:0000256" key="2">
    <source>
        <dbReference type="ARBA" id="ARBA00012438"/>
    </source>
</evidence>
<dbReference type="InterPro" id="IPR011495">
    <property type="entry name" value="Sig_transdc_His_kin_sub2_dim/P"/>
</dbReference>
<dbReference type="InterPro" id="IPR003594">
    <property type="entry name" value="HATPase_dom"/>
</dbReference>
<keyword evidence="3" id="KW-0597">Phosphoprotein</keyword>
<evidence type="ECO:0000256" key="3">
    <source>
        <dbReference type="ARBA" id="ARBA00022553"/>
    </source>
</evidence>
<name>A0A521E316_9BACT</name>
<dbReference type="Pfam" id="PF02518">
    <property type="entry name" value="HATPase_c"/>
    <property type="match status" value="1"/>
</dbReference>
<keyword evidence="4" id="KW-0808">Transferase</keyword>
<dbReference type="EC" id="2.7.13.3" evidence="2"/>
<dbReference type="Gene3D" id="2.130.10.10">
    <property type="entry name" value="YVTN repeat-like/Quinoprotein amine dehydrogenase"/>
    <property type="match status" value="4"/>
</dbReference>
<dbReference type="EMBL" id="FXTP01000010">
    <property type="protein sequence ID" value="SMO78344.1"/>
    <property type="molecule type" value="Genomic_DNA"/>
</dbReference>
<dbReference type="GO" id="GO:0004673">
    <property type="term" value="F:protein histidine kinase activity"/>
    <property type="evidence" value="ECO:0007669"/>
    <property type="project" value="UniProtKB-EC"/>
</dbReference>
<dbReference type="Pfam" id="PF07568">
    <property type="entry name" value="HisKA_2"/>
    <property type="match status" value="1"/>
</dbReference>
<accession>A0A521E316</accession>
<dbReference type="PANTHER" id="PTHR41523:SF8">
    <property type="entry name" value="ETHYLENE RESPONSE SENSOR PROTEIN"/>
    <property type="match status" value="1"/>
</dbReference>
<dbReference type="InterPro" id="IPR015943">
    <property type="entry name" value="WD40/YVTN_repeat-like_dom_sf"/>
</dbReference>
<keyword evidence="5" id="KW-0547">Nucleotide-binding</keyword>